<dbReference type="GO" id="GO:0005886">
    <property type="term" value="C:plasma membrane"/>
    <property type="evidence" value="ECO:0007669"/>
    <property type="project" value="UniProtKB-SubCell"/>
</dbReference>
<feature type="transmembrane region" description="Helical" evidence="6">
    <location>
        <begin position="106"/>
        <end position="125"/>
    </location>
</feature>
<keyword evidence="3 6" id="KW-0812">Transmembrane</keyword>
<evidence type="ECO:0000256" key="6">
    <source>
        <dbReference type="SAM" id="Phobius"/>
    </source>
</evidence>
<dbReference type="InterPro" id="IPR005598">
    <property type="entry name" value="ATP_synth_I"/>
</dbReference>
<reference evidence="7" key="1">
    <citation type="submission" date="2020-09" db="EMBL/GenBank/DDBJ databases">
        <authorList>
            <person name="Yoon J.-W."/>
        </authorList>
    </citation>
    <scope>NUCLEOTIDE SEQUENCE</scope>
    <source>
        <strain evidence="7">KMU-158</strain>
    </source>
</reference>
<evidence type="ECO:0000256" key="4">
    <source>
        <dbReference type="ARBA" id="ARBA00022989"/>
    </source>
</evidence>
<dbReference type="Proteomes" id="UP000610558">
    <property type="component" value="Unassembled WGS sequence"/>
</dbReference>
<keyword evidence="8" id="KW-1185">Reference proteome</keyword>
<dbReference type="RefSeq" id="WP_190761841.1">
    <property type="nucleotide sequence ID" value="NZ_JACXLD010000001.1"/>
</dbReference>
<keyword evidence="4 6" id="KW-1133">Transmembrane helix</keyword>
<comment type="caution">
    <text evidence="7">The sequence shown here is derived from an EMBL/GenBank/DDBJ whole genome shotgun (WGS) entry which is preliminary data.</text>
</comment>
<protein>
    <submittedName>
        <fullName evidence="7">ATP synthase subunit I</fullName>
    </submittedName>
</protein>
<sequence length="130" mass="14283">MRRPRTALDNIRPPLTKVYLLQSLILLLASAIVVPFDSVSAYSLLIGGMISVVSNAYFARQVFKYAGALRAREVERGFYKGEAGKFVAVMCFFAVTFALVKPINVMVLFAAYLLTTLLNTGLLAGTKRKS</sequence>
<evidence type="ECO:0000256" key="2">
    <source>
        <dbReference type="ARBA" id="ARBA00022475"/>
    </source>
</evidence>
<dbReference type="Pfam" id="PF03899">
    <property type="entry name" value="ATP-synt_I"/>
    <property type="match status" value="1"/>
</dbReference>
<evidence type="ECO:0000256" key="1">
    <source>
        <dbReference type="ARBA" id="ARBA00004651"/>
    </source>
</evidence>
<dbReference type="AlphaFoldDB" id="A0A927GUH5"/>
<organism evidence="7 8">
    <name type="scientific">Spongiibacter pelagi</name>
    <dbReference type="NCBI Taxonomy" id="2760804"/>
    <lineage>
        <taxon>Bacteria</taxon>
        <taxon>Pseudomonadati</taxon>
        <taxon>Pseudomonadota</taxon>
        <taxon>Gammaproteobacteria</taxon>
        <taxon>Cellvibrionales</taxon>
        <taxon>Spongiibacteraceae</taxon>
        <taxon>Spongiibacter</taxon>
    </lineage>
</organism>
<keyword evidence="5 6" id="KW-0472">Membrane</keyword>
<evidence type="ECO:0000256" key="5">
    <source>
        <dbReference type="ARBA" id="ARBA00023136"/>
    </source>
</evidence>
<accession>A0A927GUH5</accession>
<feature type="transmembrane region" description="Helical" evidence="6">
    <location>
        <begin position="18"/>
        <end position="36"/>
    </location>
</feature>
<keyword evidence="2" id="KW-1003">Cell membrane</keyword>
<proteinExistence type="predicted"/>
<evidence type="ECO:0000313" key="8">
    <source>
        <dbReference type="Proteomes" id="UP000610558"/>
    </source>
</evidence>
<feature type="transmembrane region" description="Helical" evidence="6">
    <location>
        <begin position="83"/>
        <end position="100"/>
    </location>
</feature>
<evidence type="ECO:0000313" key="7">
    <source>
        <dbReference type="EMBL" id="MBD2857611.1"/>
    </source>
</evidence>
<comment type="subcellular location">
    <subcellularLocation>
        <location evidence="1">Cell membrane</location>
        <topology evidence="1">Multi-pass membrane protein</topology>
    </subcellularLocation>
</comment>
<evidence type="ECO:0000256" key="3">
    <source>
        <dbReference type="ARBA" id="ARBA00022692"/>
    </source>
</evidence>
<feature type="transmembrane region" description="Helical" evidence="6">
    <location>
        <begin position="42"/>
        <end position="63"/>
    </location>
</feature>
<gene>
    <name evidence="7" type="ORF">IB286_01240</name>
</gene>
<name>A0A927GUH5_9GAMM</name>
<dbReference type="EMBL" id="JACXLD010000001">
    <property type="protein sequence ID" value="MBD2857611.1"/>
    <property type="molecule type" value="Genomic_DNA"/>
</dbReference>